<dbReference type="Pfam" id="PF00805">
    <property type="entry name" value="Pentapeptide"/>
    <property type="match status" value="1"/>
</dbReference>
<protein>
    <submittedName>
        <fullName evidence="1">Pentapeptide repeat-containing protein</fullName>
    </submittedName>
</protein>
<accession>A0ABS8GWL3</accession>
<evidence type="ECO:0000313" key="2">
    <source>
        <dbReference type="Proteomes" id="UP001197770"/>
    </source>
</evidence>
<dbReference type="EMBL" id="JAJGMW010000029">
    <property type="protein sequence ID" value="MCC4214410.1"/>
    <property type="molecule type" value="Genomic_DNA"/>
</dbReference>
<name>A0ABS8GWL3_9FLAO</name>
<proteinExistence type="predicted"/>
<dbReference type="SUPFAM" id="SSF141571">
    <property type="entry name" value="Pentapeptide repeat-like"/>
    <property type="match status" value="1"/>
</dbReference>
<dbReference type="Proteomes" id="UP001197770">
    <property type="component" value="Unassembled WGS sequence"/>
</dbReference>
<dbReference type="RefSeq" id="WP_228231472.1">
    <property type="nucleotide sequence ID" value="NZ_JAJGMW010000029.1"/>
</dbReference>
<dbReference type="InterPro" id="IPR001646">
    <property type="entry name" value="5peptide_repeat"/>
</dbReference>
<evidence type="ECO:0000313" key="1">
    <source>
        <dbReference type="EMBL" id="MCC4214410.1"/>
    </source>
</evidence>
<keyword evidence="2" id="KW-1185">Reference proteome</keyword>
<dbReference type="Gene3D" id="2.160.20.80">
    <property type="entry name" value="E3 ubiquitin-protein ligase SopA"/>
    <property type="match status" value="2"/>
</dbReference>
<reference evidence="1 2" key="1">
    <citation type="submission" date="2021-11" db="EMBL/GenBank/DDBJ databases">
        <title>Seasonal and diel survey of microbial diversity of the Tyrrhenian coast.</title>
        <authorList>
            <person name="Gattoni G."/>
            <person name="Corral P."/>
        </authorList>
    </citation>
    <scope>NUCLEOTIDE SEQUENCE [LARGE SCALE GENOMIC DNA]</scope>
    <source>
        <strain evidence="1 2">Mr9</strain>
    </source>
</reference>
<comment type="caution">
    <text evidence="1">The sequence shown here is derived from an EMBL/GenBank/DDBJ whole genome shotgun (WGS) entry which is preliminary data.</text>
</comment>
<gene>
    <name evidence="1" type="ORF">LLW17_16920</name>
</gene>
<sequence length="304" mass="35794">MIYQLKSREGVILHQQPQGLLFPDYRSVLEDALTKNIDLTGLSLKDEDLSNLKWIGVRATELYFKNCSLTNNRFEDCRFNYFSLQHCDCSHSVFKDTDLRYGHWSNLILDHVRFLTMPNMELFIIDCSCKAVLFRNCNLSHITFHSVNLTQTTFKNSRLGYAAFINAETTNSWMDEVSFLNCKIGEVQFHKYNNLRNLYFWKTRIVDIDFAYCERPVIFRVENPSCIVVYCVDQDVLWWKPEFWAGKSPRIWRSGLQEFEFEIKNTYPKTQVLQSPLGAFVDEELQLVCSYFQALKAHYRPSLA</sequence>
<organism evidence="1 2">
    <name type="scientific">Leeuwenhoekiella parthenopeia</name>
    <dbReference type="NCBI Taxonomy" id="2890320"/>
    <lineage>
        <taxon>Bacteria</taxon>
        <taxon>Pseudomonadati</taxon>
        <taxon>Bacteroidota</taxon>
        <taxon>Flavobacteriia</taxon>
        <taxon>Flavobacteriales</taxon>
        <taxon>Flavobacteriaceae</taxon>
        <taxon>Leeuwenhoekiella</taxon>
    </lineage>
</organism>